<proteinExistence type="inferred from homology"/>
<evidence type="ECO:0000256" key="2">
    <source>
        <dbReference type="ARBA" id="ARBA00023125"/>
    </source>
</evidence>
<dbReference type="InterPro" id="IPR000835">
    <property type="entry name" value="HTH_MarR-typ"/>
</dbReference>
<dbReference type="STRING" id="570947.SAMN05421687_10587"/>
<evidence type="ECO:0000256" key="4">
    <source>
        <dbReference type="PIRNR" id="PIRNR006707"/>
    </source>
</evidence>
<evidence type="ECO:0000259" key="5">
    <source>
        <dbReference type="Pfam" id="PF12802"/>
    </source>
</evidence>
<name>A0A1N7JDK5_9BACI</name>
<feature type="domain" description="HTH marR-type" evidence="5">
    <location>
        <begin position="28"/>
        <end position="79"/>
    </location>
</feature>
<reference evidence="7" key="1">
    <citation type="submission" date="2017-01" db="EMBL/GenBank/DDBJ databases">
        <authorList>
            <person name="Varghese N."/>
            <person name="Submissions S."/>
        </authorList>
    </citation>
    <scope>NUCLEOTIDE SEQUENCE [LARGE SCALE GENOMIC DNA]</scope>
    <source>
        <strain evidence="7">DSM 23127</strain>
    </source>
</reference>
<dbReference type="PANTHER" id="PTHR38465:SF1">
    <property type="entry name" value="HTH-TYPE TRANSCRIPTIONAL REGULATOR MJ1563-RELATED"/>
    <property type="match status" value="1"/>
</dbReference>
<protein>
    <recommendedName>
        <fullName evidence="4">HTH-type transcriptional regulator</fullName>
    </recommendedName>
</protein>
<dbReference type="InterPro" id="IPR052362">
    <property type="entry name" value="HTH-GbsR_regulator"/>
</dbReference>
<sequence length="171" mass="20141">MDKTNHPKLEEFQTKTIHEFSKTLEMFGLAPGDARLFITLYINPSPMTLDEMSEFLGKSKTSMSTGIRSLLDQGLVERVWVKGVRKDLYQANEELYRSFLSSFIENWVQAANEHKNNISHLQMDMRESHRTFHKENIAEQANYLYERTEEMKIFHEWIAEAFCNLIDSQKK</sequence>
<accession>A0A1N7JDK5</accession>
<dbReference type="Gene3D" id="1.10.10.10">
    <property type="entry name" value="Winged helix-like DNA-binding domain superfamily/Winged helix DNA-binding domain"/>
    <property type="match status" value="1"/>
</dbReference>
<dbReference type="Pfam" id="PF12802">
    <property type="entry name" value="MarR_2"/>
    <property type="match status" value="1"/>
</dbReference>
<keyword evidence="1 4" id="KW-0805">Transcription regulation</keyword>
<evidence type="ECO:0000313" key="6">
    <source>
        <dbReference type="EMBL" id="SIS47433.1"/>
    </source>
</evidence>
<evidence type="ECO:0000256" key="3">
    <source>
        <dbReference type="ARBA" id="ARBA00023163"/>
    </source>
</evidence>
<dbReference type="Proteomes" id="UP000187608">
    <property type="component" value="Unassembled WGS sequence"/>
</dbReference>
<keyword evidence="2 4" id="KW-0238">DNA-binding</keyword>
<dbReference type="CDD" id="cd00090">
    <property type="entry name" value="HTH_ARSR"/>
    <property type="match status" value="1"/>
</dbReference>
<keyword evidence="3 4" id="KW-0804">Transcription</keyword>
<keyword evidence="7" id="KW-1185">Reference proteome</keyword>
<evidence type="ECO:0000313" key="7">
    <source>
        <dbReference type="Proteomes" id="UP000187608"/>
    </source>
</evidence>
<evidence type="ECO:0000256" key="1">
    <source>
        <dbReference type="ARBA" id="ARBA00023015"/>
    </source>
</evidence>
<organism evidence="6 7">
    <name type="scientific">Salimicrobium flavidum</name>
    <dbReference type="NCBI Taxonomy" id="570947"/>
    <lineage>
        <taxon>Bacteria</taxon>
        <taxon>Bacillati</taxon>
        <taxon>Bacillota</taxon>
        <taxon>Bacilli</taxon>
        <taxon>Bacillales</taxon>
        <taxon>Bacillaceae</taxon>
        <taxon>Salimicrobium</taxon>
    </lineage>
</organism>
<dbReference type="GO" id="GO:0003677">
    <property type="term" value="F:DNA binding"/>
    <property type="evidence" value="ECO:0007669"/>
    <property type="project" value="UniProtKB-UniRule"/>
</dbReference>
<dbReference type="PANTHER" id="PTHR38465">
    <property type="entry name" value="HTH-TYPE TRANSCRIPTIONAL REGULATOR MJ1563-RELATED"/>
    <property type="match status" value="1"/>
</dbReference>
<dbReference type="AlphaFoldDB" id="A0A1N7JDK5"/>
<gene>
    <name evidence="6" type="ORF">SAMN05421687_10587</name>
</gene>
<dbReference type="GO" id="GO:0003700">
    <property type="term" value="F:DNA-binding transcription factor activity"/>
    <property type="evidence" value="ECO:0007669"/>
    <property type="project" value="InterPro"/>
</dbReference>
<dbReference type="RefSeq" id="WP_076558700.1">
    <property type="nucleotide sequence ID" value="NZ_FTOC01000005.1"/>
</dbReference>
<dbReference type="InterPro" id="IPR036390">
    <property type="entry name" value="WH_DNA-bd_sf"/>
</dbReference>
<dbReference type="SUPFAM" id="SSF46785">
    <property type="entry name" value="Winged helix' DNA-binding domain"/>
    <property type="match status" value="1"/>
</dbReference>
<comment type="similarity">
    <text evidence="4">Belongs to the GbsR family.</text>
</comment>
<dbReference type="InterPro" id="IPR011991">
    <property type="entry name" value="ArsR-like_HTH"/>
</dbReference>
<dbReference type="PIRSF" id="PIRSF006707">
    <property type="entry name" value="MJ1563"/>
    <property type="match status" value="1"/>
</dbReference>
<dbReference type="InterPro" id="IPR026282">
    <property type="entry name" value="MJ1563"/>
</dbReference>
<dbReference type="InterPro" id="IPR036388">
    <property type="entry name" value="WH-like_DNA-bd_sf"/>
</dbReference>
<dbReference type="EMBL" id="FTOC01000005">
    <property type="protein sequence ID" value="SIS47433.1"/>
    <property type="molecule type" value="Genomic_DNA"/>
</dbReference>
<dbReference type="OrthoDB" id="9800374at2"/>